<keyword evidence="2" id="KW-1185">Reference proteome</keyword>
<reference evidence="1" key="1">
    <citation type="submission" date="2023-07" db="EMBL/GenBank/DDBJ databases">
        <title>Chromosome-level Genome Assembly of Striped Snakehead (Channa striata).</title>
        <authorList>
            <person name="Liu H."/>
        </authorList>
    </citation>
    <scope>NUCLEOTIDE SEQUENCE</scope>
    <source>
        <strain evidence="1">Gz</strain>
        <tissue evidence="1">Muscle</tissue>
    </source>
</reference>
<evidence type="ECO:0000313" key="1">
    <source>
        <dbReference type="EMBL" id="KAK2819346.1"/>
    </source>
</evidence>
<name>A0AA88ISE5_CHASR</name>
<proteinExistence type="predicted"/>
<accession>A0AA88ISE5</accession>
<comment type="caution">
    <text evidence="1">The sequence shown here is derived from an EMBL/GenBank/DDBJ whole genome shotgun (WGS) entry which is preliminary data.</text>
</comment>
<dbReference type="EMBL" id="JAUPFM010000020">
    <property type="protein sequence ID" value="KAK2819346.1"/>
    <property type="molecule type" value="Genomic_DNA"/>
</dbReference>
<dbReference type="Proteomes" id="UP001187415">
    <property type="component" value="Unassembled WGS sequence"/>
</dbReference>
<protein>
    <submittedName>
        <fullName evidence="1">Uncharacterized protein</fullName>
    </submittedName>
</protein>
<organism evidence="1 2">
    <name type="scientific">Channa striata</name>
    <name type="common">Snakehead murrel</name>
    <name type="synonym">Ophicephalus striatus</name>
    <dbReference type="NCBI Taxonomy" id="64152"/>
    <lineage>
        <taxon>Eukaryota</taxon>
        <taxon>Metazoa</taxon>
        <taxon>Chordata</taxon>
        <taxon>Craniata</taxon>
        <taxon>Vertebrata</taxon>
        <taxon>Euteleostomi</taxon>
        <taxon>Actinopterygii</taxon>
        <taxon>Neopterygii</taxon>
        <taxon>Teleostei</taxon>
        <taxon>Neoteleostei</taxon>
        <taxon>Acanthomorphata</taxon>
        <taxon>Anabantaria</taxon>
        <taxon>Anabantiformes</taxon>
        <taxon>Channoidei</taxon>
        <taxon>Channidae</taxon>
        <taxon>Channa</taxon>
    </lineage>
</organism>
<dbReference type="AlphaFoldDB" id="A0AA88ISE5"/>
<sequence>MDAAAEEGSLGLQVWQERRYWKVQPRHLSQTSIHVGTPWPTVPSVTPPLSCVRIVANAKGSLWSKHGGQDVDAEEVPVSLPEWNLL</sequence>
<evidence type="ECO:0000313" key="2">
    <source>
        <dbReference type="Proteomes" id="UP001187415"/>
    </source>
</evidence>
<gene>
    <name evidence="1" type="ORF">Q5P01_024907</name>
</gene>